<dbReference type="Proteomes" id="UP000692954">
    <property type="component" value="Unassembled WGS sequence"/>
</dbReference>
<keyword evidence="3" id="KW-1185">Reference proteome</keyword>
<dbReference type="AlphaFoldDB" id="A0A8S1RKF2"/>
<organism evidence="2 3">
    <name type="scientific">Paramecium sonneborni</name>
    <dbReference type="NCBI Taxonomy" id="65129"/>
    <lineage>
        <taxon>Eukaryota</taxon>
        <taxon>Sar</taxon>
        <taxon>Alveolata</taxon>
        <taxon>Ciliophora</taxon>
        <taxon>Intramacronucleata</taxon>
        <taxon>Oligohymenophorea</taxon>
        <taxon>Peniculida</taxon>
        <taxon>Parameciidae</taxon>
        <taxon>Paramecium</taxon>
    </lineage>
</organism>
<evidence type="ECO:0000256" key="1">
    <source>
        <dbReference type="SAM" id="Phobius"/>
    </source>
</evidence>
<feature type="transmembrane region" description="Helical" evidence="1">
    <location>
        <begin position="7"/>
        <end position="24"/>
    </location>
</feature>
<keyword evidence="1" id="KW-0472">Membrane</keyword>
<evidence type="ECO:0008006" key="4">
    <source>
        <dbReference type="Google" id="ProtNLM"/>
    </source>
</evidence>
<dbReference type="EMBL" id="CAJJDN010000175">
    <property type="protein sequence ID" value="CAD8127344.1"/>
    <property type="molecule type" value="Genomic_DNA"/>
</dbReference>
<accession>A0A8S1RKF2</accession>
<reference evidence="2" key="1">
    <citation type="submission" date="2021-01" db="EMBL/GenBank/DDBJ databases">
        <authorList>
            <consortium name="Genoscope - CEA"/>
            <person name="William W."/>
        </authorList>
    </citation>
    <scope>NUCLEOTIDE SEQUENCE</scope>
</reference>
<gene>
    <name evidence="2" type="ORF">PSON_ATCC_30995.1.T1750068</name>
</gene>
<protein>
    <recommendedName>
        <fullName evidence="4">Transmembrane protein</fullName>
    </recommendedName>
</protein>
<keyword evidence="1" id="KW-0812">Transmembrane</keyword>
<evidence type="ECO:0000313" key="2">
    <source>
        <dbReference type="EMBL" id="CAD8127344.1"/>
    </source>
</evidence>
<evidence type="ECO:0000313" key="3">
    <source>
        <dbReference type="Proteomes" id="UP000692954"/>
    </source>
</evidence>
<sequence>MPSNPKILLRFMIVAYQLIFVYPTKINAKNKKSIDSEKQIFLMNNDFQDLGFQTIQKLKIFQQLQKMRLVTQLPQSNLKGQNLFKIQRYMELSKLFMRIILKDKNVHQCNSINAIHSKEALKQDITNQQLTHSLLLKIQMVDCYELNELNMIAIQILQISLNQMIRKE</sequence>
<comment type="caution">
    <text evidence="2">The sequence shown here is derived from an EMBL/GenBank/DDBJ whole genome shotgun (WGS) entry which is preliminary data.</text>
</comment>
<name>A0A8S1RKF2_9CILI</name>
<keyword evidence="1" id="KW-1133">Transmembrane helix</keyword>
<proteinExistence type="predicted"/>